<dbReference type="HOGENOM" id="CLU_2869750_0_0_1"/>
<gene>
    <name evidence="1" type="ORF">CGI_10005365</name>
</gene>
<organism evidence="1">
    <name type="scientific">Magallana gigas</name>
    <name type="common">Pacific oyster</name>
    <name type="synonym">Crassostrea gigas</name>
    <dbReference type="NCBI Taxonomy" id="29159"/>
    <lineage>
        <taxon>Eukaryota</taxon>
        <taxon>Metazoa</taxon>
        <taxon>Spiralia</taxon>
        <taxon>Lophotrochozoa</taxon>
        <taxon>Mollusca</taxon>
        <taxon>Bivalvia</taxon>
        <taxon>Autobranchia</taxon>
        <taxon>Pteriomorphia</taxon>
        <taxon>Ostreida</taxon>
        <taxon>Ostreoidea</taxon>
        <taxon>Ostreidae</taxon>
        <taxon>Magallana</taxon>
    </lineage>
</organism>
<accession>K1Q5T7</accession>
<dbReference type="EMBL" id="JH816749">
    <property type="protein sequence ID" value="EKC26604.1"/>
    <property type="molecule type" value="Genomic_DNA"/>
</dbReference>
<sequence>MSLIQFNHGKVQYCIWFSMLITLEADAMSRSETDQAVKTSLLKGEKCLQQNKEELRQFRMNDLD</sequence>
<protein>
    <submittedName>
        <fullName evidence="1">Uncharacterized protein</fullName>
    </submittedName>
</protein>
<proteinExistence type="predicted"/>
<name>K1Q5T7_MAGGI</name>
<dbReference type="AlphaFoldDB" id="K1Q5T7"/>
<reference evidence="1" key="1">
    <citation type="journal article" date="2012" name="Nature">
        <title>The oyster genome reveals stress adaptation and complexity of shell formation.</title>
        <authorList>
            <person name="Zhang G."/>
            <person name="Fang X."/>
            <person name="Guo X."/>
            <person name="Li L."/>
            <person name="Luo R."/>
            <person name="Xu F."/>
            <person name="Yang P."/>
            <person name="Zhang L."/>
            <person name="Wang X."/>
            <person name="Qi H."/>
            <person name="Xiong Z."/>
            <person name="Que H."/>
            <person name="Xie Y."/>
            <person name="Holland P.W."/>
            <person name="Paps J."/>
            <person name="Zhu Y."/>
            <person name="Wu F."/>
            <person name="Chen Y."/>
            <person name="Wang J."/>
            <person name="Peng C."/>
            <person name="Meng J."/>
            <person name="Yang L."/>
            <person name="Liu J."/>
            <person name="Wen B."/>
            <person name="Zhang N."/>
            <person name="Huang Z."/>
            <person name="Zhu Q."/>
            <person name="Feng Y."/>
            <person name="Mount A."/>
            <person name="Hedgecock D."/>
            <person name="Xu Z."/>
            <person name="Liu Y."/>
            <person name="Domazet-Loso T."/>
            <person name="Du Y."/>
            <person name="Sun X."/>
            <person name="Zhang S."/>
            <person name="Liu B."/>
            <person name="Cheng P."/>
            <person name="Jiang X."/>
            <person name="Li J."/>
            <person name="Fan D."/>
            <person name="Wang W."/>
            <person name="Fu W."/>
            <person name="Wang T."/>
            <person name="Wang B."/>
            <person name="Zhang J."/>
            <person name="Peng Z."/>
            <person name="Li Y."/>
            <person name="Li N."/>
            <person name="Wang J."/>
            <person name="Chen M."/>
            <person name="He Y."/>
            <person name="Tan F."/>
            <person name="Song X."/>
            <person name="Zheng Q."/>
            <person name="Huang R."/>
            <person name="Yang H."/>
            <person name="Du X."/>
            <person name="Chen L."/>
            <person name="Yang M."/>
            <person name="Gaffney P.M."/>
            <person name="Wang S."/>
            <person name="Luo L."/>
            <person name="She Z."/>
            <person name="Ming Y."/>
            <person name="Huang W."/>
            <person name="Zhang S."/>
            <person name="Huang B."/>
            <person name="Zhang Y."/>
            <person name="Qu T."/>
            <person name="Ni P."/>
            <person name="Miao G."/>
            <person name="Wang J."/>
            <person name="Wang Q."/>
            <person name="Steinberg C.E."/>
            <person name="Wang H."/>
            <person name="Li N."/>
            <person name="Qian L."/>
            <person name="Zhang G."/>
            <person name="Li Y."/>
            <person name="Yang H."/>
            <person name="Liu X."/>
            <person name="Wang J."/>
            <person name="Yin Y."/>
            <person name="Wang J."/>
        </authorList>
    </citation>
    <scope>NUCLEOTIDE SEQUENCE [LARGE SCALE GENOMIC DNA]</scope>
    <source>
        <strain evidence="1">05x7-T-G4-1.051#20</strain>
    </source>
</reference>
<dbReference type="InParanoid" id="K1Q5T7"/>
<evidence type="ECO:0000313" key="1">
    <source>
        <dbReference type="EMBL" id="EKC26604.1"/>
    </source>
</evidence>